<organism evidence="2">
    <name type="scientific">Tanacetum cinerariifolium</name>
    <name type="common">Dalmatian daisy</name>
    <name type="synonym">Chrysanthemum cinerariifolium</name>
    <dbReference type="NCBI Taxonomy" id="118510"/>
    <lineage>
        <taxon>Eukaryota</taxon>
        <taxon>Viridiplantae</taxon>
        <taxon>Streptophyta</taxon>
        <taxon>Embryophyta</taxon>
        <taxon>Tracheophyta</taxon>
        <taxon>Spermatophyta</taxon>
        <taxon>Magnoliopsida</taxon>
        <taxon>eudicotyledons</taxon>
        <taxon>Gunneridae</taxon>
        <taxon>Pentapetalae</taxon>
        <taxon>asterids</taxon>
        <taxon>campanulids</taxon>
        <taxon>Asterales</taxon>
        <taxon>Asteraceae</taxon>
        <taxon>Asteroideae</taxon>
        <taxon>Anthemideae</taxon>
        <taxon>Anthemidinae</taxon>
        <taxon>Tanacetum</taxon>
    </lineage>
</organism>
<accession>A0A699HLR5</accession>
<comment type="caution">
    <text evidence="2">The sequence shown here is derived from an EMBL/GenBank/DDBJ whole genome shotgun (WGS) entry which is preliminary data.</text>
</comment>
<dbReference type="EMBL" id="BKCJ010184013">
    <property type="protein sequence ID" value="GEY50281.1"/>
    <property type="molecule type" value="Genomic_DNA"/>
</dbReference>
<sequence>MSSITAQQAKFDLELVPNEKRLEIRNCNERLNPGKRQREPTFQVILDALALTLCYTTFLITADVPEGQDFDALLINEEIMSFLRELGHTGEIYSLNDVVVDHMHQTRRTFAALISKSLSGKTTSLDKHQKTISWRNKVGMHTSRDDYMINTLRFVSTKEATQIYGAILPESLTSLEMKETKAYKTYLGFATGATTPKKVRKFKKPTSPQLTTVPVSPEEPTTKGFFDRTIITTLEKEVAELKKDDPLKTQVTALVDEHLDARLGATSDEFMNFLSTSVTTRITEQVKNQLPQILPKEVSNYAPTVIQRMITESLDHAILAKESSQPHSSYKDVASLTEFELKKILIDKWIKRSRKDKDKDEDPYARSDQGLKKRKTSKDAEPTKGQKAKESQSDLSKGDKSQSKSSEKSVQSEEPEFVVADLDMQQD</sequence>
<name>A0A699HLR5_TANCI</name>
<reference evidence="2" key="1">
    <citation type="journal article" date="2019" name="Sci. Rep.">
        <title>Draft genome of Tanacetum cinerariifolium, the natural source of mosquito coil.</title>
        <authorList>
            <person name="Yamashiro T."/>
            <person name="Shiraishi A."/>
            <person name="Satake H."/>
            <person name="Nakayama K."/>
        </authorList>
    </citation>
    <scope>NUCLEOTIDE SEQUENCE</scope>
</reference>
<feature type="region of interest" description="Disordered" evidence="1">
    <location>
        <begin position="355"/>
        <end position="427"/>
    </location>
</feature>
<evidence type="ECO:0000313" key="2">
    <source>
        <dbReference type="EMBL" id="GEY50281.1"/>
    </source>
</evidence>
<evidence type="ECO:0000256" key="1">
    <source>
        <dbReference type="SAM" id="MobiDB-lite"/>
    </source>
</evidence>
<gene>
    <name evidence="2" type="ORF">Tci_422255</name>
</gene>
<protein>
    <submittedName>
        <fullName evidence="2">Uncharacterized protein</fullName>
    </submittedName>
</protein>
<proteinExistence type="predicted"/>
<feature type="compositionally biased region" description="Basic and acidic residues" evidence="1">
    <location>
        <begin position="355"/>
        <end position="411"/>
    </location>
</feature>
<dbReference type="AlphaFoldDB" id="A0A699HLR5"/>